<comment type="caution">
    <text evidence="11">The sequence shown here is derived from an EMBL/GenBank/DDBJ whole genome shotgun (WGS) entry which is preliminary data.</text>
</comment>
<protein>
    <recommendedName>
        <fullName evidence="10">Ion transport domain-containing protein</fullName>
    </recommendedName>
</protein>
<feature type="transmembrane region" description="Helical" evidence="9">
    <location>
        <begin position="146"/>
        <end position="167"/>
    </location>
</feature>
<dbReference type="GO" id="GO:0051480">
    <property type="term" value="P:regulation of cytosolic calcium ion concentration"/>
    <property type="evidence" value="ECO:0007669"/>
    <property type="project" value="TreeGrafter"/>
</dbReference>
<feature type="compositionally biased region" description="Polar residues" evidence="8">
    <location>
        <begin position="499"/>
        <end position="508"/>
    </location>
</feature>
<gene>
    <name evidence="11" type="ORF">L9F63_013898</name>
</gene>
<dbReference type="Proteomes" id="UP001233999">
    <property type="component" value="Unassembled WGS sequence"/>
</dbReference>
<dbReference type="EMBL" id="JASPKZ010002716">
    <property type="protein sequence ID" value="KAJ9594806.1"/>
    <property type="molecule type" value="Genomic_DNA"/>
</dbReference>
<organism evidence="11 12">
    <name type="scientific">Diploptera punctata</name>
    <name type="common">Pacific beetle cockroach</name>
    <dbReference type="NCBI Taxonomy" id="6984"/>
    <lineage>
        <taxon>Eukaryota</taxon>
        <taxon>Metazoa</taxon>
        <taxon>Ecdysozoa</taxon>
        <taxon>Arthropoda</taxon>
        <taxon>Hexapoda</taxon>
        <taxon>Insecta</taxon>
        <taxon>Pterygota</taxon>
        <taxon>Neoptera</taxon>
        <taxon>Polyneoptera</taxon>
        <taxon>Dictyoptera</taxon>
        <taxon>Blattodea</taxon>
        <taxon>Blaberoidea</taxon>
        <taxon>Blaberidae</taxon>
        <taxon>Diplopterinae</taxon>
        <taxon>Diploptera</taxon>
    </lineage>
</organism>
<reference evidence="11" key="2">
    <citation type="submission" date="2023-05" db="EMBL/GenBank/DDBJ databases">
        <authorList>
            <person name="Fouks B."/>
        </authorList>
    </citation>
    <scope>NUCLEOTIDE SEQUENCE</scope>
    <source>
        <strain evidence="11">Stay&amp;Tobe</strain>
        <tissue evidence="11">Testes</tissue>
    </source>
</reference>
<dbReference type="Pfam" id="PF00520">
    <property type="entry name" value="Ion_trans"/>
    <property type="match status" value="1"/>
</dbReference>
<evidence type="ECO:0000256" key="6">
    <source>
        <dbReference type="ARBA" id="ARBA00023136"/>
    </source>
</evidence>
<dbReference type="InterPro" id="IPR005821">
    <property type="entry name" value="Ion_trans_dom"/>
</dbReference>
<dbReference type="InterPro" id="IPR002153">
    <property type="entry name" value="TRPC_channel"/>
</dbReference>
<feature type="compositionally biased region" description="Low complexity" evidence="8">
    <location>
        <begin position="738"/>
        <end position="755"/>
    </location>
</feature>
<keyword evidence="5" id="KW-0406">Ion transport</keyword>
<evidence type="ECO:0000256" key="8">
    <source>
        <dbReference type="SAM" id="MobiDB-lite"/>
    </source>
</evidence>
<evidence type="ECO:0000256" key="7">
    <source>
        <dbReference type="ARBA" id="ARBA00023303"/>
    </source>
</evidence>
<evidence type="ECO:0000256" key="3">
    <source>
        <dbReference type="ARBA" id="ARBA00022692"/>
    </source>
</evidence>
<evidence type="ECO:0000256" key="2">
    <source>
        <dbReference type="ARBA" id="ARBA00022448"/>
    </source>
</evidence>
<keyword evidence="7" id="KW-0407">Ion channel</keyword>
<feature type="compositionally biased region" description="Low complexity" evidence="8">
    <location>
        <begin position="623"/>
        <end position="638"/>
    </location>
</feature>
<keyword evidence="4 9" id="KW-1133">Transmembrane helix</keyword>
<evidence type="ECO:0000256" key="5">
    <source>
        <dbReference type="ARBA" id="ARBA00023065"/>
    </source>
</evidence>
<comment type="subcellular location">
    <subcellularLocation>
        <location evidence="1">Membrane</location>
        <topology evidence="1">Multi-pass membrane protein</topology>
    </subcellularLocation>
</comment>
<proteinExistence type="predicted"/>
<keyword evidence="12" id="KW-1185">Reference proteome</keyword>
<sequence>MRKALEEQLQRQRGNGPSPLEWIVVVYVLGFIWEETMEIFVEGIRSYLRNMWNFIDFTRNSLYVCVAILRIAAYIQQMQEISRDPGTAYIPREQWDAFDPQLIAEGLFAALKKLTEKLVHLFSINPHLGPLQISLGRMVIDIVKFFFIYSLVLFAFACGLNQLLWYFCEMEKRKCYSLPGGLPDWDNQGDACMKWRRFGNLFESSQSLFWASFGGVGIDSFELTGIKSYTRFWGLLMFGSYSVINVIVLLNLLIAMMSNSYAMIDEHSDTEWKFARTRLWMSYFEESATLPPPFNIFPTPKHLFKILGLRKKDKLRRMSSKRKERQEKERDYRYTAVMRALIWRYVSAMHRQAEESAVTEDDVNEVKGEISAAKCEILEVLRSNGMDISKADAKEKTILGKKMKIWERRLMKDFHVAPVTAEEDIEGLQEPPPENEDSLARFRRIAKLAVLNSTAHKWGEVVEGACKASQIGRCNNKESYKNQQNLQKAMDQARKLVNRSPTPGTSRAASPIPLPETTSTTLMELLKDITVEEEDDKKPKGSSSLFLTVQSTTSKSTTPTSILKNVKKTSDTKQQTAPSSSKPENGKTQKVSTPKSDSPPQSKPETATVSSQEAKSAETTDKSGSIGSSTSKGSSGFSIPTSDPSPLVPTKRPDGESPPKVIKRKAPLPAADEAGKPSAGQLEKNIQQYPVIPPPQQQSKPAPSDTKPKQSENQTVIDIVEPSVSAPKQTNQPPPQQTPSIPTFEVTLSSSENSNNVNVSIEPEMVASSSTEQLITAGGSSPAPLRPIRKIEDVNTIKRQPKGGWL</sequence>
<accession>A0AAD8ELR8</accession>
<feature type="region of interest" description="Disordered" evidence="8">
    <location>
        <begin position="498"/>
        <end position="520"/>
    </location>
</feature>
<feature type="domain" description="Ion transport" evidence="10">
    <location>
        <begin position="5"/>
        <end position="268"/>
    </location>
</feature>
<reference evidence="11" key="1">
    <citation type="journal article" date="2023" name="IScience">
        <title>Live-bearing cockroach genome reveals convergent evolutionary mechanisms linked to viviparity in insects and beyond.</title>
        <authorList>
            <person name="Fouks B."/>
            <person name="Harrison M.C."/>
            <person name="Mikhailova A.A."/>
            <person name="Marchal E."/>
            <person name="English S."/>
            <person name="Carruthers M."/>
            <person name="Jennings E.C."/>
            <person name="Chiamaka E.L."/>
            <person name="Frigard R.A."/>
            <person name="Pippel M."/>
            <person name="Attardo G.M."/>
            <person name="Benoit J.B."/>
            <person name="Bornberg-Bauer E."/>
            <person name="Tobe S.S."/>
        </authorList>
    </citation>
    <scope>NUCLEOTIDE SEQUENCE</scope>
    <source>
        <strain evidence="11">Stay&amp;Tobe</strain>
    </source>
</reference>
<feature type="transmembrane region" description="Helical" evidence="9">
    <location>
        <begin position="232"/>
        <end position="254"/>
    </location>
</feature>
<feature type="compositionally biased region" description="Polar residues" evidence="8">
    <location>
        <begin position="572"/>
        <end position="614"/>
    </location>
</feature>
<dbReference type="GO" id="GO:0015279">
    <property type="term" value="F:store-operated calcium channel activity"/>
    <property type="evidence" value="ECO:0007669"/>
    <property type="project" value="TreeGrafter"/>
</dbReference>
<dbReference type="PRINTS" id="PR01097">
    <property type="entry name" value="TRNSRECEPTRP"/>
</dbReference>
<evidence type="ECO:0000259" key="10">
    <source>
        <dbReference type="Pfam" id="PF00520"/>
    </source>
</evidence>
<dbReference type="AlphaFoldDB" id="A0AAD8ELR8"/>
<feature type="compositionally biased region" description="Low complexity" evidence="8">
    <location>
        <begin position="550"/>
        <end position="561"/>
    </location>
</feature>
<evidence type="ECO:0000313" key="11">
    <source>
        <dbReference type="EMBL" id="KAJ9594806.1"/>
    </source>
</evidence>
<dbReference type="PANTHER" id="PTHR10117">
    <property type="entry name" value="TRANSIENT RECEPTOR POTENTIAL CHANNEL"/>
    <property type="match status" value="1"/>
</dbReference>
<dbReference type="PANTHER" id="PTHR10117:SF47">
    <property type="entry name" value="TRANSIENT-RECEPTOR-POTENTIAL-LIKE PROTEIN"/>
    <property type="match status" value="1"/>
</dbReference>
<evidence type="ECO:0000256" key="1">
    <source>
        <dbReference type="ARBA" id="ARBA00004141"/>
    </source>
</evidence>
<dbReference type="GO" id="GO:0005886">
    <property type="term" value="C:plasma membrane"/>
    <property type="evidence" value="ECO:0007669"/>
    <property type="project" value="TreeGrafter"/>
</dbReference>
<feature type="region of interest" description="Disordered" evidence="8">
    <location>
        <begin position="550"/>
        <end position="755"/>
    </location>
</feature>
<evidence type="ECO:0000313" key="12">
    <source>
        <dbReference type="Proteomes" id="UP001233999"/>
    </source>
</evidence>
<name>A0AAD8ELR8_DIPPU</name>
<dbReference type="GO" id="GO:0070679">
    <property type="term" value="F:inositol 1,4,5 trisphosphate binding"/>
    <property type="evidence" value="ECO:0007669"/>
    <property type="project" value="TreeGrafter"/>
</dbReference>
<evidence type="ECO:0000256" key="9">
    <source>
        <dbReference type="SAM" id="Phobius"/>
    </source>
</evidence>
<keyword evidence="2" id="KW-0813">Transport</keyword>
<evidence type="ECO:0000256" key="4">
    <source>
        <dbReference type="ARBA" id="ARBA00022989"/>
    </source>
</evidence>
<keyword evidence="6 9" id="KW-0472">Membrane</keyword>
<dbReference type="GO" id="GO:0034703">
    <property type="term" value="C:cation channel complex"/>
    <property type="evidence" value="ECO:0007669"/>
    <property type="project" value="TreeGrafter"/>
</dbReference>
<keyword evidence="3 9" id="KW-0812">Transmembrane</keyword>